<keyword evidence="1" id="KW-0812">Transmembrane</keyword>
<comment type="caution">
    <text evidence="2">The sequence shown here is derived from an EMBL/GenBank/DDBJ whole genome shotgun (WGS) entry which is preliminary data.</text>
</comment>
<dbReference type="RefSeq" id="WP_311421642.1">
    <property type="nucleotide sequence ID" value="NZ_JAVREH010000003.1"/>
</dbReference>
<feature type="transmembrane region" description="Helical" evidence="1">
    <location>
        <begin position="146"/>
        <end position="165"/>
    </location>
</feature>
<feature type="transmembrane region" description="Helical" evidence="1">
    <location>
        <begin position="37"/>
        <end position="63"/>
    </location>
</feature>
<accession>A0ABU2J669</accession>
<evidence type="ECO:0000313" key="3">
    <source>
        <dbReference type="Proteomes" id="UP001183176"/>
    </source>
</evidence>
<evidence type="ECO:0000256" key="1">
    <source>
        <dbReference type="SAM" id="Phobius"/>
    </source>
</evidence>
<keyword evidence="1" id="KW-1133">Transmembrane helix</keyword>
<reference evidence="3" key="1">
    <citation type="submission" date="2023-07" db="EMBL/GenBank/DDBJ databases">
        <title>30 novel species of actinomycetes from the DSMZ collection.</title>
        <authorList>
            <person name="Nouioui I."/>
        </authorList>
    </citation>
    <scope>NUCLEOTIDE SEQUENCE [LARGE SCALE GENOMIC DNA]</scope>
    <source>
        <strain evidence="3">DSM 44399</strain>
    </source>
</reference>
<sequence>MTVSRVALAIAGLITALLLQATLIGPLTFPVPVSLPVVLVLVVAIYAGPGIGMGLGFTTGLVADLGSDHPAGVQALCWLAAGLVGGIVGGLATQRGYGSRGVAGLTAVLGALSSLVVGVLLAILGSHAATATLAFRDMIPVGLTEALMALALAPLVRTLLLAQGIRSPRPVAHLIGSPNVLH</sequence>
<organism evidence="2 3">
    <name type="scientific">Jatrophihabitans lederbergiae</name>
    <dbReference type="NCBI Taxonomy" id="3075547"/>
    <lineage>
        <taxon>Bacteria</taxon>
        <taxon>Bacillati</taxon>
        <taxon>Actinomycetota</taxon>
        <taxon>Actinomycetes</taxon>
        <taxon>Jatrophihabitantales</taxon>
        <taxon>Jatrophihabitantaceae</taxon>
        <taxon>Jatrophihabitans</taxon>
    </lineage>
</organism>
<protein>
    <recommendedName>
        <fullName evidence="4">Rod shape-determining protein MreD</fullName>
    </recommendedName>
</protein>
<feature type="transmembrane region" description="Helical" evidence="1">
    <location>
        <begin position="75"/>
        <end position="93"/>
    </location>
</feature>
<evidence type="ECO:0000313" key="2">
    <source>
        <dbReference type="EMBL" id="MDT0260492.1"/>
    </source>
</evidence>
<gene>
    <name evidence="2" type="ORF">RM423_03710</name>
</gene>
<evidence type="ECO:0008006" key="4">
    <source>
        <dbReference type="Google" id="ProtNLM"/>
    </source>
</evidence>
<keyword evidence="1" id="KW-0472">Membrane</keyword>
<dbReference type="Proteomes" id="UP001183176">
    <property type="component" value="Unassembled WGS sequence"/>
</dbReference>
<keyword evidence="3" id="KW-1185">Reference proteome</keyword>
<dbReference type="EMBL" id="JAVREH010000003">
    <property type="protein sequence ID" value="MDT0260492.1"/>
    <property type="molecule type" value="Genomic_DNA"/>
</dbReference>
<proteinExistence type="predicted"/>
<name>A0ABU2J669_9ACTN</name>
<feature type="transmembrane region" description="Helical" evidence="1">
    <location>
        <begin position="105"/>
        <end position="125"/>
    </location>
</feature>